<feature type="region of interest" description="Disordered" evidence="2">
    <location>
        <begin position="463"/>
        <end position="491"/>
    </location>
</feature>
<name>A0A2G5E0D5_AQUCA</name>
<sequence length="648" mass="73668">MESEEKGRKEGAEKQEIGGLKWKRGVLVGKRGGPTTPSPTWKLEEELEEQEAEEQKRGGECAAQDNKRTTNSSSVSARKLCANLWEIQQHHHHYHLPLAKMNKGSMRIRHYKEKGLDFPTNLADPSHTHTPPHQQVATYYPPSTPASSLDSRRLGDSSHSLKTSTEFLKVLNRIWSLEEQHASNVSLVKALKIELNLAKAHIKELLQERQADHNEIDDLMKQLAEDKHFRKNKDSDRIKAALQSVRDELEDERKLRRRSESLHRKLARELSDVKSAFSSALKELEREKKARTMLEEFCDEFARGIGDYEQEVRSLRHKSENDPGGRDDQDRLIVHISEAWLDERLQMRLAESRCDMVEKNTIVDKLSFEIETFLKARRTGNLNSNDFLSTRDSKINGYLRRHSLESFPLHGATSAPQDVDDEEDSSSDSHCFELGNKNIGEKTTNGISNPKLHELGEEDVEGDYLEEPRRANSVKKKHGTVERFKGRNLSSSQIQVEEHMNRAMSCNERKTPYLNKEEKGGQEANETSISKKSENCETTDGRRGKKDGTHGSNSNNVIDDLLNRSRLLLADSGRKEVHREDDGREDSSAWKGIASPVQQWVSRFAAPDLEISESSSHRASSVKGNTLKARLMEARLEGQHSRLKASKG</sequence>
<dbReference type="InParanoid" id="A0A2G5E0D5"/>
<feature type="compositionally biased region" description="Basic and acidic residues" evidence="2">
    <location>
        <begin position="1"/>
        <end position="16"/>
    </location>
</feature>
<feature type="region of interest" description="Disordered" evidence="2">
    <location>
        <begin position="119"/>
        <end position="156"/>
    </location>
</feature>
<feature type="compositionally biased region" description="Basic and acidic residues" evidence="2">
    <location>
        <begin position="505"/>
        <end position="521"/>
    </location>
</feature>
<reference evidence="3 4" key="1">
    <citation type="submission" date="2017-09" db="EMBL/GenBank/DDBJ databases">
        <title>WGS assembly of Aquilegia coerulea Goldsmith.</title>
        <authorList>
            <person name="Hodges S."/>
            <person name="Kramer E."/>
            <person name="Nordborg M."/>
            <person name="Tomkins J."/>
            <person name="Borevitz J."/>
            <person name="Derieg N."/>
            <person name="Yan J."/>
            <person name="Mihaltcheva S."/>
            <person name="Hayes R.D."/>
            <person name="Rokhsar D."/>
        </authorList>
    </citation>
    <scope>NUCLEOTIDE SEQUENCE [LARGE SCALE GENOMIC DNA]</scope>
    <source>
        <strain evidence="4">cv. Goldsmith</strain>
    </source>
</reference>
<feature type="region of interest" description="Disordered" evidence="2">
    <location>
        <begin position="1"/>
        <end position="75"/>
    </location>
</feature>
<dbReference type="OrthoDB" id="670909at2759"/>
<dbReference type="PANTHER" id="PTHR31071">
    <property type="entry name" value="GB|AAF24581.1"/>
    <property type="match status" value="1"/>
</dbReference>
<accession>A0A2G5E0D5</accession>
<organism evidence="3 4">
    <name type="scientific">Aquilegia coerulea</name>
    <name type="common">Rocky mountain columbine</name>
    <dbReference type="NCBI Taxonomy" id="218851"/>
    <lineage>
        <taxon>Eukaryota</taxon>
        <taxon>Viridiplantae</taxon>
        <taxon>Streptophyta</taxon>
        <taxon>Embryophyta</taxon>
        <taxon>Tracheophyta</taxon>
        <taxon>Spermatophyta</taxon>
        <taxon>Magnoliopsida</taxon>
        <taxon>Ranunculales</taxon>
        <taxon>Ranunculaceae</taxon>
        <taxon>Thalictroideae</taxon>
        <taxon>Aquilegia</taxon>
    </lineage>
</organism>
<feature type="compositionally biased region" description="Basic and acidic residues" evidence="2">
    <location>
        <begin position="529"/>
        <end position="549"/>
    </location>
</feature>
<keyword evidence="1" id="KW-0175">Coiled coil</keyword>
<evidence type="ECO:0000256" key="2">
    <source>
        <dbReference type="SAM" id="MobiDB-lite"/>
    </source>
</evidence>
<dbReference type="STRING" id="218851.A0A2G5E0D5"/>
<feature type="coiled-coil region" evidence="1">
    <location>
        <begin position="188"/>
        <end position="287"/>
    </location>
</feature>
<evidence type="ECO:0000256" key="1">
    <source>
        <dbReference type="SAM" id="Coils"/>
    </source>
</evidence>
<feature type="region of interest" description="Disordered" evidence="2">
    <location>
        <begin position="409"/>
        <end position="451"/>
    </location>
</feature>
<dbReference type="InterPro" id="IPR043424">
    <property type="entry name" value="BLT-like"/>
</dbReference>
<proteinExistence type="predicted"/>
<dbReference type="FunCoup" id="A0A2G5E0D5">
    <property type="interactions" value="466"/>
</dbReference>
<protein>
    <submittedName>
        <fullName evidence="3">Uncharacterized protein</fullName>
    </submittedName>
</protein>
<dbReference type="AlphaFoldDB" id="A0A2G5E0D5"/>
<dbReference type="PANTHER" id="PTHR31071:SF9">
    <property type="entry name" value="INTRACELLULAR PROTEIN TRANSPORT PROTEIN USO1-RELATED"/>
    <property type="match status" value="1"/>
</dbReference>
<evidence type="ECO:0000313" key="3">
    <source>
        <dbReference type="EMBL" id="PIA49220.1"/>
    </source>
</evidence>
<feature type="region of interest" description="Disordered" evidence="2">
    <location>
        <begin position="505"/>
        <end position="558"/>
    </location>
</feature>
<evidence type="ECO:0000313" key="4">
    <source>
        <dbReference type="Proteomes" id="UP000230069"/>
    </source>
</evidence>
<keyword evidence="4" id="KW-1185">Reference proteome</keyword>
<dbReference type="Proteomes" id="UP000230069">
    <property type="component" value="Unassembled WGS sequence"/>
</dbReference>
<gene>
    <name evidence="3" type="ORF">AQUCO_01300216v1</name>
</gene>
<feature type="compositionally biased region" description="Polar residues" evidence="2">
    <location>
        <begin position="128"/>
        <end position="137"/>
    </location>
</feature>
<dbReference type="EMBL" id="KZ305030">
    <property type="protein sequence ID" value="PIA49220.1"/>
    <property type="molecule type" value="Genomic_DNA"/>
</dbReference>